<feature type="coiled-coil region" evidence="1">
    <location>
        <begin position="38"/>
        <end position="76"/>
    </location>
</feature>
<reference evidence="2" key="1">
    <citation type="submission" date="2020-10" db="EMBL/GenBank/DDBJ databases">
        <authorList>
            <person name="Gilroy R."/>
        </authorList>
    </citation>
    <scope>NUCLEOTIDE SEQUENCE</scope>
    <source>
        <strain evidence="2">ChiGjej3B3-7149</strain>
    </source>
</reference>
<dbReference type="Proteomes" id="UP000824238">
    <property type="component" value="Unassembled WGS sequence"/>
</dbReference>
<proteinExistence type="predicted"/>
<organism evidence="2 3">
    <name type="scientific">Candidatus Scatomorpha intestinigallinarum</name>
    <dbReference type="NCBI Taxonomy" id="2840923"/>
    <lineage>
        <taxon>Bacteria</taxon>
        <taxon>Bacillati</taxon>
        <taxon>Bacillota</taxon>
        <taxon>Clostridia</taxon>
        <taxon>Eubacteriales</taxon>
        <taxon>Candidatus Scatomorpha</taxon>
    </lineage>
</organism>
<dbReference type="AlphaFoldDB" id="A0A9D1J049"/>
<accession>A0A9D1J049</accession>
<dbReference type="EMBL" id="DVHH01000231">
    <property type="protein sequence ID" value="HIR55838.1"/>
    <property type="molecule type" value="Genomic_DNA"/>
</dbReference>
<sequence>MGSNPTRCARAPGAFAPGAFRCGGALLLSGCGDGELPLTKLELEQEQRIEELEAELEQAEARLAEAAEALAGAGEGAEYSLENMIRVEPQLKCGHPMENGYVEVVAKCRVKLSSELAAEGGREQV</sequence>
<name>A0A9D1J049_9FIRM</name>
<evidence type="ECO:0000256" key="1">
    <source>
        <dbReference type="SAM" id="Coils"/>
    </source>
</evidence>
<evidence type="ECO:0000313" key="3">
    <source>
        <dbReference type="Proteomes" id="UP000824238"/>
    </source>
</evidence>
<keyword evidence="1" id="KW-0175">Coiled coil</keyword>
<reference evidence="2" key="2">
    <citation type="journal article" date="2021" name="PeerJ">
        <title>Extensive microbial diversity within the chicken gut microbiome revealed by metagenomics and culture.</title>
        <authorList>
            <person name="Gilroy R."/>
            <person name="Ravi A."/>
            <person name="Getino M."/>
            <person name="Pursley I."/>
            <person name="Horton D.L."/>
            <person name="Alikhan N.F."/>
            <person name="Baker D."/>
            <person name="Gharbi K."/>
            <person name="Hall N."/>
            <person name="Watson M."/>
            <person name="Adriaenssens E.M."/>
            <person name="Foster-Nyarko E."/>
            <person name="Jarju S."/>
            <person name="Secka A."/>
            <person name="Antonio M."/>
            <person name="Oren A."/>
            <person name="Chaudhuri R.R."/>
            <person name="La Ragione R."/>
            <person name="Hildebrand F."/>
            <person name="Pallen M.J."/>
        </authorList>
    </citation>
    <scope>NUCLEOTIDE SEQUENCE</scope>
    <source>
        <strain evidence="2">ChiGjej3B3-7149</strain>
    </source>
</reference>
<protein>
    <submittedName>
        <fullName evidence="2">Uncharacterized protein</fullName>
    </submittedName>
</protein>
<comment type="caution">
    <text evidence="2">The sequence shown here is derived from an EMBL/GenBank/DDBJ whole genome shotgun (WGS) entry which is preliminary data.</text>
</comment>
<evidence type="ECO:0000313" key="2">
    <source>
        <dbReference type="EMBL" id="HIR55838.1"/>
    </source>
</evidence>
<gene>
    <name evidence="2" type="ORF">IAD36_09625</name>
</gene>